<proteinExistence type="predicted"/>
<dbReference type="InterPro" id="IPR035437">
    <property type="entry name" value="SNase_OB-fold_sf"/>
</dbReference>
<dbReference type="Gene3D" id="2.40.50.90">
    <property type="match status" value="1"/>
</dbReference>
<dbReference type="RefSeq" id="WP_087130342.1">
    <property type="nucleotide sequence ID" value="NZ_FUKO01000014.1"/>
</dbReference>
<protein>
    <submittedName>
        <fullName evidence="6">Staphylococcus nuclease (SNase) domain</fullName>
    </submittedName>
</protein>
<keyword evidence="4" id="KW-1133">Transmembrane helix</keyword>
<evidence type="ECO:0000256" key="4">
    <source>
        <dbReference type="SAM" id="Phobius"/>
    </source>
</evidence>
<dbReference type="EMBL" id="FUKO01000014">
    <property type="protein sequence ID" value="SJN25300.1"/>
    <property type="molecule type" value="Genomic_DNA"/>
</dbReference>
<evidence type="ECO:0000313" key="6">
    <source>
        <dbReference type="EMBL" id="SJN25300.1"/>
    </source>
</evidence>
<feature type="domain" description="TNase-like" evidence="5">
    <location>
        <begin position="45"/>
        <end position="179"/>
    </location>
</feature>
<dbReference type="PROSITE" id="PS01123">
    <property type="entry name" value="TNASE_1"/>
    <property type="match status" value="1"/>
</dbReference>
<dbReference type="SMART" id="SM00318">
    <property type="entry name" value="SNc"/>
    <property type="match status" value="1"/>
</dbReference>
<dbReference type="AlphaFoldDB" id="A0A1R4IZJ9"/>
<evidence type="ECO:0000259" key="5">
    <source>
        <dbReference type="PROSITE" id="PS50830"/>
    </source>
</evidence>
<keyword evidence="4" id="KW-0472">Membrane</keyword>
<keyword evidence="1" id="KW-0540">Nuclease</keyword>
<gene>
    <name evidence="6" type="ORF">FM104_04825</name>
</gene>
<keyword evidence="2" id="KW-0255">Endonuclease</keyword>
<dbReference type="GO" id="GO:0004519">
    <property type="term" value="F:endonuclease activity"/>
    <property type="evidence" value="ECO:0007669"/>
    <property type="project" value="UniProtKB-KW"/>
</dbReference>
<dbReference type="GO" id="GO:0016787">
    <property type="term" value="F:hydrolase activity"/>
    <property type="evidence" value="ECO:0007669"/>
    <property type="project" value="UniProtKB-KW"/>
</dbReference>
<evidence type="ECO:0000256" key="3">
    <source>
        <dbReference type="ARBA" id="ARBA00022801"/>
    </source>
</evidence>
<name>A0A1R4IZJ9_9MICO</name>
<dbReference type="OrthoDB" id="5241375at2"/>
<dbReference type="Proteomes" id="UP000196320">
    <property type="component" value="Unassembled WGS sequence"/>
</dbReference>
<evidence type="ECO:0000256" key="1">
    <source>
        <dbReference type="ARBA" id="ARBA00022722"/>
    </source>
</evidence>
<evidence type="ECO:0000256" key="2">
    <source>
        <dbReference type="ARBA" id="ARBA00022759"/>
    </source>
</evidence>
<feature type="transmembrane region" description="Helical" evidence="4">
    <location>
        <begin position="12"/>
        <end position="37"/>
    </location>
</feature>
<dbReference type="GO" id="GO:0003676">
    <property type="term" value="F:nucleic acid binding"/>
    <property type="evidence" value="ECO:0007669"/>
    <property type="project" value="InterPro"/>
</dbReference>
<dbReference type="Pfam" id="PF00565">
    <property type="entry name" value="SNase"/>
    <property type="match status" value="1"/>
</dbReference>
<reference evidence="6 7" key="1">
    <citation type="submission" date="2017-02" db="EMBL/GenBank/DDBJ databases">
        <authorList>
            <person name="Peterson S.W."/>
        </authorList>
    </citation>
    <scope>NUCLEOTIDE SEQUENCE [LARGE SCALE GENOMIC DNA]</scope>
    <source>
        <strain evidence="6 7">B Mb 05.01</strain>
    </source>
</reference>
<dbReference type="InterPro" id="IPR002071">
    <property type="entry name" value="Thermonucl_AS"/>
</dbReference>
<keyword evidence="4" id="KW-0812">Transmembrane</keyword>
<sequence>MTTRRGTRALRTVGLAGGILGVIILGVVAVVGILGAVQLEHQPEQSETGEVVAVVDGDTIDVQLSGTTERVRIIGIDTPEIGRDAGEVTDCYAEEARTFLDELLYGHTVELRTDSSQQAVDDYGRLLRHVYIDGQNAALAALSGGVGVEYTYAAPYAGQTDYRAAESTARDEQLGLWGACPR</sequence>
<dbReference type="PROSITE" id="PS50830">
    <property type="entry name" value="TNASE_3"/>
    <property type="match status" value="1"/>
</dbReference>
<keyword evidence="7" id="KW-1185">Reference proteome</keyword>
<dbReference type="PANTHER" id="PTHR12302">
    <property type="entry name" value="EBNA2 BINDING PROTEIN P100"/>
    <property type="match status" value="1"/>
</dbReference>
<evidence type="ECO:0000313" key="7">
    <source>
        <dbReference type="Proteomes" id="UP000196320"/>
    </source>
</evidence>
<keyword evidence="3" id="KW-0378">Hydrolase</keyword>
<dbReference type="SUPFAM" id="SSF50199">
    <property type="entry name" value="Staphylococcal nuclease"/>
    <property type="match status" value="1"/>
</dbReference>
<dbReference type="PANTHER" id="PTHR12302:SF3">
    <property type="entry name" value="SERINE_THREONINE-PROTEIN KINASE 31"/>
    <property type="match status" value="1"/>
</dbReference>
<accession>A0A1R4IZJ9</accession>
<organism evidence="6 7">
    <name type="scientific">Microbacterium esteraromaticum</name>
    <dbReference type="NCBI Taxonomy" id="57043"/>
    <lineage>
        <taxon>Bacteria</taxon>
        <taxon>Bacillati</taxon>
        <taxon>Actinomycetota</taxon>
        <taxon>Actinomycetes</taxon>
        <taxon>Micrococcales</taxon>
        <taxon>Microbacteriaceae</taxon>
        <taxon>Microbacterium</taxon>
    </lineage>
</organism>
<dbReference type="InterPro" id="IPR016071">
    <property type="entry name" value="Staphylococal_nuclease_OB-fold"/>
</dbReference>